<reference evidence="3 4" key="1">
    <citation type="journal article" date="2004" name="Nat. Genet.">
        <title>Evidence in the Legionella pneumophila genome for exploitation of host cell functions and high genome plasticity.</title>
        <authorList>
            <person name="Cazalet C."/>
            <person name="Rusniok C."/>
            <person name="Bruggemann H."/>
            <person name="Zidane N."/>
            <person name="Magnier A."/>
            <person name="Ma L."/>
            <person name="Tichit M."/>
            <person name="Jarraud S."/>
            <person name="Bouchier C."/>
            <person name="Vandenesch F."/>
            <person name="Kunst F."/>
            <person name="Etienne J."/>
            <person name="Glaser P."/>
            <person name="Buchrieser C."/>
        </authorList>
    </citation>
    <scope>NUCLEOTIDE SEQUENCE [LARGE SCALE GENOMIC DNA]</scope>
    <source>
        <strain evidence="3 4">Lens</strain>
    </source>
</reference>
<dbReference type="EMBL" id="CR628337">
    <property type="protein sequence ID" value="CAH16079.1"/>
    <property type="molecule type" value="Genomic_DNA"/>
</dbReference>
<keyword evidence="1" id="KW-0175">Coiled coil</keyword>
<gene>
    <name evidence="3" type="ordered locus">lpl1840</name>
</gene>
<dbReference type="KEGG" id="lpf:lpl1840"/>
<evidence type="ECO:0000256" key="2">
    <source>
        <dbReference type="SAM" id="Phobius"/>
    </source>
</evidence>
<organism evidence="3 4">
    <name type="scientific">Legionella pneumophila (strain Lens)</name>
    <dbReference type="NCBI Taxonomy" id="297245"/>
    <lineage>
        <taxon>Bacteria</taxon>
        <taxon>Pseudomonadati</taxon>
        <taxon>Pseudomonadota</taxon>
        <taxon>Gammaproteobacteria</taxon>
        <taxon>Legionellales</taxon>
        <taxon>Legionellaceae</taxon>
        <taxon>Legionella</taxon>
    </lineage>
</organism>
<name>Q5WVH5_LEGPL</name>
<proteinExistence type="predicted"/>
<keyword evidence="2" id="KW-0472">Membrane</keyword>
<dbReference type="AlphaFoldDB" id="Q5WVH5"/>
<evidence type="ECO:0000313" key="3">
    <source>
        <dbReference type="EMBL" id="CAH16079.1"/>
    </source>
</evidence>
<evidence type="ECO:0000313" key="4">
    <source>
        <dbReference type="Proteomes" id="UP000002517"/>
    </source>
</evidence>
<feature type="coiled-coil region" evidence="1">
    <location>
        <begin position="781"/>
        <end position="899"/>
    </location>
</feature>
<feature type="transmembrane region" description="Helical" evidence="2">
    <location>
        <begin position="1027"/>
        <end position="1047"/>
    </location>
</feature>
<evidence type="ECO:0000256" key="1">
    <source>
        <dbReference type="SAM" id="Coils"/>
    </source>
</evidence>
<keyword evidence="2" id="KW-1133">Transmembrane helix</keyword>
<dbReference type="LegioList" id="lpl1840"/>
<keyword evidence="2" id="KW-0812">Transmembrane</keyword>
<accession>Q5WVH5</accession>
<sequence>MVLLLSDIMPYTLTLLGTDTQFSPNRLEGAYDKAETLSYVSTLVSNNQPQDRTFPTDEIVKYRTSKIAVVDGPTTLGTEVGDRIARGVEAILEAISRGETDISIIAHSRGAVEAILVAHELERIKSLVEKGNFNRYQLTNSECRYTNRAMNRDANHTKAFDSLDLEKIANNIGRVKISMFNIDPVPGGNYMGITHASSLAWRDHRFYSIPKIVKEYEQYTYENERTRCFKPIVPKCASTETHFKLHTLPGHHGTGSGNLLDQQRGNIPSDKTTEHVQELVVVKLLDFLTRNNVTIRPKSSEEHDPFANITDQLFNGESINRGKLKSLFFNLYEEISRNREAYQHFNRTSYAVLGQEQAILRRIWNITDQRIVHYQAHNDTYLDTVVPPVPGGHFLNYEHARLHLNQELGLEEGRPLSETINNAVDRLISVCRHTHQLKDLRVSGTAIDPTASVLLDRIAPTLDTREGFDLFLEGLGMLIDEVRRPYLQGELELINPEERASLYPAIARAFESFNKYTHDHPQNELAKSILNTLNSNLESTLETKRQKLDERYETLSMKLRGKGFLTVLQNRIKEIKTNLNEKSTGLDTSEYELDLKLQGLLIQAEKLSNSRVEEIKEVFEQSLQSFREVRFTSELAQNTQEWTCLVLDEAIDESLNYSIESLMSEVIKSYNELDNFKKALPDFKILYDSLNYAEWESNLERKRDHMVHLAARYIAHEGLDLEKDIKPFFPHDSAIYLQIEALAIGLGARNPHIIRLLDENRLNLEKIDELVLIQDQQSKAIKVLTENTIQQESLIEQLREREKELYSVNNDLRLMSQEKTGESEQLVKKKEQLEMDVRNLKQKTQEHKKVIDELSQQIVALNNQIVDLKLKNEEQTHRISVLESEKIQENQRSQTAENNAQAELIQQLLSPKEISCANLIEAQLVPSTNDYLHHLIEQAKKINPLITDNIYENLPPFNGSEADKLNYEKIVAKYDITKKMSDILNDKENIPLPSSRIKKFTETLQRNDKTLAEHRDPEWKRYAKNCLIAIGVICTGIIPGIVALMAYSTLKGKSSPMFFTNSAGKEYTDKVEKSLTQLPSGPRK</sequence>
<dbReference type="HOGENOM" id="CLU_286802_0_0_6"/>
<dbReference type="Proteomes" id="UP000002517">
    <property type="component" value="Chromosome"/>
</dbReference>
<protein>
    <submittedName>
        <fullName evidence="3">Uncharacterized protein</fullName>
    </submittedName>
</protein>